<accession>A0A0W8E5A6</accession>
<comment type="caution">
    <text evidence="3">The sequence shown here is derived from an EMBL/GenBank/DDBJ whole genome shotgun (WGS) entry which is preliminary data.</text>
</comment>
<feature type="region of interest" description="Disordered" evidence="2">
    <location>
        <begin position="52"/>
        <end position="71"/>
    </location>
</feature>
<evidence type="ECO:0000256" key="2">
    <source>
        <dbReference type="SAM" id="MobiDB-lite"/>
    </source>
</evidence>
<dbReference type="AlphaFoldDB" id="A0A0W8E5A6"/>
<dbReference type="InterPro" id="IPR009242">
    <property type="entry name" value="DUF896"/>
</dbReference>
<evidence type="ECO:0000313" key="3">
    <source>
        <dbReference type="EMBL" id="KUG03539.1"/>
    </source>
</evidence>
<dbReference type="Pfam" id="PF05979">
    <property type="entry name" value="DUF896"/>
    <property type="match status" value="1"/>
</dbReference>
<keyword evidence="1" id="KW-0963">Cytoplasm</keyword>
<dbReference type="Gene3D" id="1.10.287.540">
    <property type="entry name" value="Helix hairpin bin"/>
    <property type="match status" value="1"/>
</dbReference>
<dbReference type="HAMAP" id="MF_01103">
    <property type="entry name" value="UPF0291"/>
    <property type="match status" value="1"/>
</dbReference>
<proteinExistence type="inferred from homology"/>
<dbReference type="PANTHER" id="PTHR37300:SF1">
    <property type="entry name" value="UPF0291 PROTEIN YNZC"/>
    <property type="match status" value="1"/>
</dbReference>
<dbReference type="PANTHER" id="PTHR37300">
    <property type="entry name" value="UPF0291 PROTEIN CBO2609/CLC_2481"/>
    <property type="match status" value="1"/>
</dbReference>
<dbReference type="SUPFAM" id="SSF158221">
    <property type="entry name" value="YnzC-like"/>
    <property type="match status" value="1"/>
</dbReference>
<protein>
    <submittedName>
        <fullName evidence="3">Uncharacterized protein</fullName>
    </submittedName>
</protein>
<dbReference type="EMBL" id="LNQE01001877">
    <property type="protein sequence ID" value="KUG03539.1"/>
    <property type="molecule type" value="Genomic_DNA"/>
</dbReference>
<name>A0A0W8E5A6_9ZZZZ</name>
<sequence length="71" mass="8196">MDQEQIKRINELARIKKETGLTPEQEQEQKVLYRQYIDWIKGQVKTQLDEAALKNPPGSCSCGDPDCKHSH</sequence>
<gene>
    <name evidence="3" type="ORF">ASZ90_018972</name>
</gene>
<organism evidence="3">
    <name type="scientific">hydrocarbon metagenome</name>
    <dbReference type="NCBI Taxonomy" id="938273"/>
    <lineage>
        <taxon>unclassified sequences</taxon>
        <taxon>metagenomes</taxon>
        <taxon>ecological metagenomes</taxon>
    </lineage>
</organism>
<evidence type="ECO:0000256" key="1">
    <source>
        <dbReference type="ARBA" id="ARBA00022490"/>
    </source>
</evidence>
<reference evidence="3" key="1">
    <citation type="journal article" date="2015" name="Proc. Natl. Acad. Sci. U.S.A.">
        <title>Networks of energetic and metabolic interactions define dynamics in microbial communities.</title>
        <authorList>
            <person name="Embree M."/>
            <person name="Liu J.K."/>
            <person name="Al-Bassam M.M."/>
            <person name="Zengler K."/>
        </authorList>
    </citation>
    <scope>NUCLEOTIDE SEQUENCE</scope>
</reference>